<dbReference type="Proteomes" id="UP001385951">
    <property type="component" value="Unassembled WGS sequence"/>
</dbReference>
<evidence type="ECO:0000313" key="1">
    <source>
        <dbReference type="EMBL" id="KAK7690182.1"/>
    </source>
</evidence>
<reference evidence="1 2" key="1">
    <citation type="submission" date="2022-09" db="EMBL/GenBank/DDBJ databases">
        <authorList>
            <person name="Palmer J.M."/>
        </authorList>
    </citation>
    <scope>NUCLEOTIDE SEQUENCE [LARGE SCALE GENOMIC DNA]</scope>
    <source>
        <strain evidence="1 2">DSM 7382</strain>
    </source>
</reference>
<dbReference type="AlphaFoldDB" id="A0AAW0GF02"/>
<accession>A0AAW0GF02</accession>
<proteinExistence type="predicted"/>
<comment type="caution">
    <text evidence="1">The sequence shown here is derived from an EMBL/GenBank/DDBJ whole genome shotgun (WGS) entry which is preliminary data.</text>
</comment>
<keyword evidence="2" id="KW-1185">Reference proteome</keyword>
<gene>
    <name evidence="1" type="ORF">QCA50_006833</name>
</gene>
<dbReference type="EMBL" id="JASBNA010000007">
    <property type="protein sequence ID" value="KAK7690182.1"/>
    <property type="molecule type" value="Genomic_DNA"/>
</dbReference>
<name>A0AAW0GF02_9APHY</name>
<evidence type="ECO:0000313" key="2">
    <source>
        <dbReference type="Proteomes" id="UP001385951"/>
    </source>
</evidence>
<sequence length="119" mass="13514">MRGMSNHENLIPPAQREVGGVSFSIAPSRGPFSYWNVTLTEIPPRAQECILFLSFPRRLICNSTFMSIILPVIHPFRLPSECHALCVFNRTIMDLTIHSYIVIGYLQQTRLADGFHPLT</sequence>
<protein>
    <submittedName>
        <fullName evidence="1">Uncharacterized protein</fullName>
    </submittedName>
</protein>
<organism evidence="1 2">
    <name type="scientific">Cerrena zonata</name>
    <dbReference type="NCBI Taxonomy" id="2478898"/>
    <lineage>
        <taxon>Eukaryota</taxon>
        <taxon>Fungi</taxon>
        <taxon>Dikarya</taxon>
        <taxon>Basidiomycota</taxon>
        <taxon>Agaricomycotina</taxon>
        <taxon>Agaricomycetes</taxon>
        <taxon>Polyporales</taxon>
        <taxon>Cerrenaceae</taxon>
        <taxon>Cerrena</taxon>
    </lineage>
</organism>